<protein>
    <submittedName>
        <fullName evidence="1">Uncharacterized protein</fullName>
    </submittedName>
</protein>
<proteinExistence type="predicted"/>
<name>A0A1W1ZZ35_9SPHI</name>
<evidence type="ECO:0000313" key="1">
    <source>
        <dbReference type="EMBL" id="SMC53626.1"/>
    </source>
</evidence>
<dbReference type="EMBL" id="FWXT01000001">
    <property type="protein sequence ID" value="SMC53626.1"/>
    <property type="molecule type" value="Genomic_DNA"/>
</dbReference>
<dbReference type="Proteomes" id="UP000192756">
    <property type="component" value="Unassembled WGS sequence"/>
</dbReference>
<gene>
    <name evidence="1" type="ORF">SAMN04488524_1094</name>
</gene>
<organism evidence="1 2">
    <name type="scientific">Pedobacter africanus</name>
    <dbReference type="NCBI Taxonomy" id="151894"/>
    <lineage>
        <taxon>Bacteria</taxon>
        <taxon>Pseudomonadati</taxon>
        <taxon>Bacteroidota</taxon>
        <taxon>Sphingobacteriia</taxon>
        <taxon>Sphingobacteriales</taxon>
        <taxon>Sphingobacteriaceae</taxon>
        <taxon>Pedobacter</taxon>
    </lineage>
</organism>
<accession>A0A1W1ZZ35</accession>
<sequence length="158" mass="18479">MPEQKIGKLVFYPSKFHILIPKYKFIVKIMMERASSPVVNNQLIRIGVLLIDMDRNLDFEIDHEQLEFLESEFKRISETITGVWADKPIGLAYFLEFHLAEARRLKNKIKLKNYLKDEMDDLDTFRLNIYALLKQNLSNLVALLNKLLKGEGIALNLK</sequence>
<keyword evidence="2" id="KW-1185">Reference proteome</keyword>
<reference evidence="2" key="1">
    <citation type="submission" date="2017-04" db="EMBL/GenBank/DDBJ databases">
        <authorList>
            <person name="Varghese N."/>
            <person name="Submissions S."/>
        </authorList>
    </citation>
    <scope>NUCLEOTIDE SEQUENCE [LARGE SCALE GENOMIC DNA]</scope>
    <source>
        <strain evidence="2">DSM 12126</strain>
    </source>
</reference>
<dbReference type="AlphaFoldDB" id="A0A1W1ZZ35"/>
<evidence type="ECO:0000313" key="2">
    <source>
        <dbReference type="Proteomes" id="UP000192756"/>
    </source>
</evidence>